<comment type="caution">
    <text evidence="1">The sequence shown here is derived from an EMBL/GenBank/DDBJ whole genome shotgun (WGS) entry which is preliminary data.</text>
</comment>
<sequence length="101" mass="11006">MVLDSGFGPLGTSWKAALNCRSVVALAAVATVLVVFVVVGGDFCVAGGEYERRYLLADREEEEEEDNWDSFGRAKRGEIKGIISRSSSRKAEDDFVAEAMK</sequence>
<dbReference type="EMBL" id="CM051396">
    <property type="protein sequence ID" value="KAJ4722961.1"/>
    <property type="molecule type" value="Genomic_DNA"/>
</dbReference>
<keyword evidence="2" id="KW-1185">Reference proteome</keyword>
<evidence type="ECO:0000313" key="1">
    <source>
        <dbReference type="EMBL" id="KAJ4722961.1"/>
    </source>
</evidence>
<gene>
    <name evidence="1" type="ORF">OWV82_006385</name>
</gene>
<protein>
    <submittedName>
        <fullName evidence="1">Uncharacterized protein</fullName>
    </submittedName>
</protein>
<organism evidence="1 2">
    <name type="scientific">Melia azedarach</name>
    <name type="common">Chinaberry tree</name>
    <dbReference type="NCBI Taxonomy" id="155640"/>
    <lineage>
        <taxon>Eukaryota</taxon>
        <taxon>Viridiplantae</taxon>
        <taxon>Streptophyta</taxon>
        <taxon>Embryophyta</taxon>
        <taxon>Tracheophyta</taxon>
        <taxon>Spermatophyta</taxon>
        <taxon>Magnoliopsida</taxon>
        <taxon>eudicotyledons</taxon>
        <taxon>Gunneridae</taxon>
        <taxon>Pentapetalae</taxon>
        <taxon>rosids</taxon>
        <taxon>malvids</taxon>
        <taxon>Sapindales</taxon>
        <taxon>Meliaceae</taxon>
        <taxon>Melia</taxon>
    </lineage>
</organism>
<evidence type="ECO:0000313" key="2">
    <source>
        <dbReference type="Proteomes" id="UP001164539"/>
    </source>
</evidence>
<dbReference type="Proteomes" id="UP001164539">
    <property type="component" value="Chromosome 3"/>
</dbReference>
<reference evidence="1 2" key="1">
    <citation type="journal article" date="2023" name="Science">
        <title>Complex scaffold remodeling in plant triterpene biosynthesis.</title>
        <authorList>
            <person name="De La Pena R."/>
            <person name="Hodgson H."/>
            <person name="Liu J.C."/>
            <person name="Stephenson M.J."/>
            <person name="Martin A.C."/>
            <person name="Owen C."/>
            <person name="Harkess A."/>
            <person name="Leebens-Mack J."/>
            <person name="Jimenez L.E."/>
            <person name="Osbourn A."/>
            <person name="Sattely E.S."/>
        </authorList>
    </citation>
    <scope>NUCLEOTIDE SEQUENCE [LARGE SCALE GENOMIC DNA]</scope>
    <source>
        <strain evidence="2">cv. JPN11</strain>
        <tissue evidence="1">Leaf</tissue>
    </source>
</reference>
<name>A0ACC1YGL4_MELAZ</name>
<accession>A0ACC1YGL4</accession>
<proteinExistence type="predicted"/>